<keyword evidence="6" id="KW-0597">Phosphoprotein</keyword>
<dbReference type="SMART" id="SM00304">
    <property type="entry name" value="HAMP"/>
    <property type="match status" value="1"/>
</dbReference>
<dbReference type="PROSITE" id="PS50109">
    <property type="entry name" value="HIS_KIN"/>
    <property type="match status" value="1"/>
</dbReference>
<evidence type="ECO:0000256" key="5">
    <source>
        <dbReference type="ARBA" id="ARBA00022519"/>
    </source>
</evidence>
<dbReference type="PRINTS" id="PR00344">
    <property type="entry name" value="BCTRLSENSOR"/>
</dbReference>
<reference evidence="18 19" key="1">
    <citation type="submission" date="2019-04" db="EMBL/GenBank/DDBJ databases">
        <title>Natronospirillum operosus gen. nov., sp. nov., a haloalkaliphilic satellite isolated from decaying biomass of laboratory culture of cyanobacterium Geitlerinema sp. and proposal of Natronospirillaceae fam. nov. and Saccharospirillaceae fam. nov.</title>
        <authorList>
            <person name="Kevbrin V."/>
            <person name="Boltyanskaya Y."/>
            <person name="Koziaeva V."/>
            <person name="Grouzdev D.S."/>
            <person name="Park M."/>
            <person name="Cho J."/>
        </authorList>
    </citation>
    <scope>NUCLEOTIDE SEQUENCE [LARGE SCALE GENOMIC DNA]</scope>
    <source>
        <strain evidence="18 19">G-116</strain>
    </source>
</reference>
<keyword evidence="9" id="KW-0547">Nucleotide-binding</keyword>
<evidence type="ECO:0000256" key="13">
    <source>
        <dbReference type="ARBA" id="ARBA00023012"/>
    </source>
</evidence>
<dbReference type="SMART" id="SM00388">
    <property type="entry name" value="HisKA"/>
    <property type="match status" value="1"/>
</dbReference>
<dbReference type="Gene3D" id="3.30.565.10">
    <property type="entry name" value="Histidine kinase-like ATPase, C-terminal domain"/>
    <property type="match status" value="1"/>
</dbReference>
<evidence type="ECO:0000256" key="7">
    <source>
        <dbReference type="ARBA" id="ARBA00022679"/>
    </source>
</evidence>
<dbReference type="InterPro" id="IPR036097">
    <property type="entry name" value="HisK_dim/P_sf"/>
</dbReference>
<evidence type="ECO:0000256" key="4">
    <source>
        <dbReference type="ARBA" id="ARBA00022475"/>
    </source>
</evidence>
<dbReference type="Pfam" id="PF00672">
    <property type="entry name" value="HAMP"/>
    <property type="match status" value="1"/>
</dbReference>
<evidence type="ECO:0000256" key="6">
    <source>
        <dbReference type="ARBA" id="ARBA00022553"/>
    </source>
</evidence>
<dbReference type="GO" id="GO:0005524">
    <property type="term" value="F:ATP binding"/>
    <property type="evidence" value="ECO:0007669"/>
    <property type="project" value="UniProtKB-KW"/>
</dbReference>
<dbReference type="PANTHER" id="PTHR44936">
    <property type="entry name" value="SENSOR PROTEIN CREC"/>
    <property type="match status" value="1"/>
</dbReference>
<dbReference type="InterPro" id="IPR003661">
    <property type="entry name" value="HisK_dim/P_dom"/>
</dbReference>
<evidence type="ECO:0000313" key="18">
    <source>
        <dbReference type="EMBL" id="TGG95867.1"/>
    </source>
</evidence>
<dbReference type="OrthoDB" id="9804645at2"/>
<gene>
    <name evidence="18" type="ORF">E4656_05560</name>
</gene>
<evidence type="ECO:0000256" key="11">
    <source>
        <dbReference type="ARBA" id="ARBA00022840"/>
    </source>
</evidence>
<evidence type="ECO:0000256" key="9">
    <source>
        <dbReference type="ARBA" id="ARBA00022741"/>
    </source>
</evidence>
<dbReference type="RefSeq" id="WP_135481875.1">
    <property type="nucleotide sequence ID" value="NZ_SRMF01000001.1"/>
</dbReference>
<dbReference type="GO" id="GO:0000155">
    <property type="term" value="F:phosphorelay sensor kinase activity"/>
    <property type="evidence" value="ECO:0007669"/>
    <property type="project" value="InterPro"/>
</dbReference>
<keyword evidence="7" id="KW-0808">Transferase</keyword>
<keyword evidence="14 15" id="KW-0472">Membrane</keyword>
<feature type="domain" description="Histidine kinase" evidence="16">
    <location>
        <begin position="293"/>
        <end position="492"/>
    </location>
</feature>
<evidence type="ECO:0000256" key="2">
    <source>
        <dbReference type="ARBA" id="ARBA00004429"/>
    </source>
</evidence>
<dbReference type="Pfam" id="PF00512">
    <property type="entry name" value="HisKA"/>
    <property type="match status" value="1"/>
</dbReference>
<evidence type="ECO:0000256" key="3">
    <source>
        <dbReference type="ARBA" id="ARBA00012438"/>
    </source>
</evidence>
<keyword evidence="10" id="KW-0418">Kinase</keyword>
<evidence type="ECO:0000313" key="19">
    <source>
        <dbReference type="Proteomes" id="UP000297475"/>
    </source>
</evidence>
<evidence type="ECO:0000259" key="16">
    <source>
        <dbReference type="PROSITE" id="PS50109"/>
    </source>
</evidence>
<dbReference type="InterPro" id="IPR050980">
    <property type="entry name" value="2C_sensor_his_kinase"/>
</dbReference>
<evidence type="ECO:0000259" key="17">
    <source>
        <dbReference type="PROSITE" id="PS50885"/>
    </source>
</evidence>
<dbReference type="InterPro" id="IPR003594">
    <property type="entry name" value="HATPase_dom"/>
</dbReference>
<organism evidence="18 19">
    <name type="scientific">Natronospirillum operosum</name>
    <dbReference type="NCBI Taxonomy" id="2759953"/>
    <lineage>
        <taxon>Bacteria</taxon>
        <taxon>Pseudomonadati</taxon>
        <taxon>Pseudomonadota</taxon>
        <taxon>Gammaproteobacteria</taxon>
        <taxon>Oceanospirillales</taxon>
        <taxon>Natronospirillaceae</taxon>
        <taxon>Natronospirillum</taxon>
    </lineage>
</organism>
<keyword evidence="4" id="KW-1003">Cell membrane</keyword>
<sequence>MTHPEPIKVQGSGLLSRTRSSLVVRLLLFMLIGVTAAQLITSAIWAQQVSRDTRHSLSGSIRHLAISMASTVQYFSALPDNVRPVVIDQQREVGGSRYFMRLNEEPVSMGATLEHSLTSLVTTEASTVLRDELGHEQVQVDLVMPDRAEIVTNGPTLAEFPERWVQQSLILEPRPAPVLIVQVRLRDGSWMYMATLLPDPFILENTAVFTGERWLSLLALLLVVGGLAYWFVRRQTRPLAELAAAADAFGRGLDHSPLRESGLRELDTTAHAFAVMESRLQRYMTDRERLFGAISHDLRTPITRLKLRTELLDDPAVQAEFEEDLDDLDLMVNGALQIVKDSDIHEEPRPVDLSRLLRKLARDNAIASYSVSLDIRTRRHYLGKPLALKRCLANLIDNAVQYGQSAAVSLVEAGDHLILRIRDQGPGIDEERIERLFEPYTRLEHGRQLNRNGMGLGLGIARSIVHGHGGELAMRNHPEGGLEITLTLPLSS</sequence>
<feature type="domain" description="HAMP" evidence="17">
    <location>
        <begin position="233"/>
        <end position="285"/>
    </location>
</feature>
<evidence type="ECO:0000256" key="1">
    <source>
        <dbReference type="ARBA" id="ARBA00000085"/>
    </source>
</evidence>
<dbReference type="SMART" id="SM00387">
    <property type="entry name" value="HATPase_c"/>
    <property type="match status" value="1"/>
</dbReference>
<feature type="transmembrane region" description="Helical" evidence="15">
    <location>
        <begin position="22"/>
        <end position="46"/>
    </location>
</feature>
<dbReference type="InterPro" id="IPR005467">
    <property type="entry name" value="His_kinase_dom"/>
</dbReference>
<dbReference type="AlphaFoldDB" id="A0A4Z0WJ83"/>
<evidence type="ECO:0000256" key="8">
    <source>
        <dbReference type="ARBA" id="ARBA00022692"/>
    </source>
</evidence>
<dbReference type="Pfam" id="PF02518">
    <property type="entry name" value="HATPase_c"/>
    <property type="match status" value="1"/>
</dbReference>
<evidence type="ECO:0000256" key="14">
    <source>
        <dbReference type="ARBA" id="ARBA00023136"/>
    </source>
</evidence>
<feature type="transmembrane region" description="Helical" evidence="15">
    <location>
        <begin position="214"/>
        <end position="232"/>
    </location>
</feature>
<keyword evidence="13" id="KW-0902">Two-component regulatory system</keyword>
<comment type="catalytic activity">
    <reaction evidence="1">
        <text>ATP + protein L-histidine = ADP + protein N-phospho-L-histidine.</text>
        <dbReference type="EC" id="2.7.13.3"/>
    </reaction>
</comment>
<dbReference type="SUPFAM" id="SSF55874">
    <property type="entry name" value="ATPase domain of HSP90 chaperone/DNA topoisomerase II/histidine kinase"/>
    <property type="match status" value="1"/>
</dbReference>
<dbReference type="CDD" id="cd00075">
    <property type="entry name" value="HATPase"/>
    <property type="match status" value="1"/>
</dbReference>
<dbReference type="GO" id="GO:0005886">
    <property type="term" value="C:plasma membrane"/>
    <property type="evidence" value="ECO:0007669"/>
    <property type="project" value="UniProtKB-SubCell"/>
</dbReference>
<comment type="caution">
    <text evidence="18">The sequence shown here is derived from an EMBL/GenBank/DDBJ whole genome shotgun (WGS) entry which is preliminary data.</text>
</comment>
<dbReference type="Gene3D" id="1.10.287.130">
    <property type="match status" value="1"/>
</dbReference>
<dbReference type="EC" id="2.7.13.3" evidence="3"/>
<comment type="subcellular location">
    <subcellularLocation>
        <location evidence="2">Cell inner membrane</location>
        <topology evidence="2">Multi-pass membrane protein</topology>
    </subcellularLocation>
</comment>
<keyword evidence="12 15" id="KW-1133">Transmembrane helix</keyword>
<keyword evidence="5" id="KW-0997">Cell inner membrane</keyword>
<dbReference type="PROSITE" id="PS50885">
    <property type="entry name" value="HAMP"/>
    <property type="match status" value="1"/>
</dbReference>
<dbReference type="InterPro" id="IPR004358">
    <property type="entry name" value="Sig_transdc_His_kin-like_C"/>
</dbReference>
<dbReference type="InterPro" id="IPR003660">
    <property type="entry name" value="HAMP_dom"/>
</dbReference>
<name>A0A4Z0WJ83_9GAMM</name>
<accession>A0A4Z0WJ83</accession>
<dbReference type="EMBL" id="SRMF01000001">
    <property type="protein sequence ID" value="TGG95867.1"/>
    <property type="molecule type" value="Genomic_DNA"/>
</dbReference>
<dbReference type="SUPFAM" id="SSF47384">
    <property type="entry name" value="Homodimeric domain of signal transducing histidine kinase"/>
    <property type="match status" value="1"/>
</dbReference>
<evidence type="ECO:0000256" key="12">
    <source>
        <dbReference type="ARBA" id="ARBA00022989"/>
    </source>
</evidence>
<dbReference type="PANTHER" id="PTHR44936:SF5">
    <property type="entry name" value="SENSOR HISTIDINE KINASE ENVZ"/>
    <property type="match status" value="1"/>
</dbReference>
<dbReference type="Proteomes" id="UP000297475">
    <property type="component" value="Unassembled WGS sequence"/>
</dbReference>
<evidence type="ECO:0000256" key="15">
    <source>
        <dbReference type="SAM" id="Phobius"/>
    </source>
</evidence>
<evidence type="ECO:0000256" key="10">
    <source>
        <dbReference type="ARBA" id="ARBA00022777"/>
    </source>
</evidence>
<keyword evidence="11" id="KW-0067">ATP-binding</keyword>
<keyword evidence="19" id="KW-1185">Reference proteome</keyword>
<keyword evidence="8 15" id="KW-0812">Transmembrane</keyword>
<dbReference type="CDD" id="cd00082">
    <property type="entry name" value="HisKA"/>
    <property type="match status" value="1"/>
</dbReference>
<dbReference type="InterPro" id="IPR036890">
    <property type="entry name" value="HATPase_C_sf"/>
</dbReference>
<proteinExistence type="predicted"/>
<protein>
    <recommendedName>
        <fullName evidence="3">histidine kinase</fullName>
        <ecNumber evidence="3">2.7.13.3</ecNumber>
    </recommendedName>
</protein>